<dbReference type="RefSeq" id="WP_149320462.1">
    <property type="nucleotide sequence ID" value="NZ_JARWAH010000001.1"/>
</dbReference>
<reference evidence="3 4" key="1">
    <citation type="submission" date="2019-08" db="EMBL/GenBank/DDBJ databases">
        <title>Draft Genome Sequence of Halomonas eurihalina Isolated from Preserved Hide-surface.</title>
        <authorList>
            <person name="Hussain S.A."/>
            <person name="Xu A."/>
            <person name="Sarker M."/>
            <person name="Sommers C."/>
        </authorList>
    </citation>
    <scope>NUCLEOTIDE SEQUENCE [LARGE SCALE GENOMIC DNA]</scope>
    <source>
        <strain evidence="3 4">MS1</strain>
    </source>
</reference>
<proteinExistence type="predicted"/>
<evidence type="ECO:0000256" key="1">
    <source>
        <dbReference type="ARBA" id="ARBA00022801"/>
    </source>
</evidence>
<dbReference type="AlphaFoldDB" id="A0A5D9DBJ4"/>
<keyword evidence="4" id="KW-1185">Reference proteome</keyword>
<comment type="caution">
    <text evidence="3">The sequence shown here is derived from an EMBL/GenBank/DDBJ whole genome shotgun (WGS) entry which is preliminary data.</text>
</comment>
<dbReference type="GO" id="GO:0016787">
    <property type="term" value="F:hydrolase activity"/>
    <property type="evidence" value="ECO:0007669"/>
    <property type="project" value="UniProtKB-KW"/>
</dbReference>
<evidence type="ECO:0000313" key="3">
    <source>
        <dbReference type="EMBL" id="TZG41268.1"/>
    </source>
</evidence>
<name>A0A5D9DBJ4_HALER</name>
<feature type="domain" description="AB hydrolase-1" evidence="2">
    <location>
        <begin position="4"/>
        <end position="220"/>
    </location>
</feature>
<dbReference type="InterPro" id="IPR029058">
    <property type="entry name" value="AB_hydrolase_fold"/>
</dbReference>
<dbReference type="EMBL" id="VTPU01000001">
    <property type="protein sequence ID" value="TZG41268.1"/>
    <property type="molecule type" value="Genomic_DNA"/>
</dbReference>
<sequence>MTQLILLSGWGCDARIWRPLAPYWPDDLEVKAPDWPGYAGRLPLADPTSLNELANALADDLPADAVWVGWSLGGLLAGALLEHLPTPRALVLLGIGERFVHPQGVSDTALADFRRALERSPTAAREHFLRWQLGGEPDPRNAHQTLRQLLDTTLPASTATLEAGLEHLACLNNHSRLSAAPCPVYRLAGARDPLLAPEVLAQADQRLDDAGHCPMLSQPQHLATRLASIAAQHPSEAGRPELTS</sequence>
<gene>
    <name evidence="3" type="ORF">FZZ93_00970</name>
</gene>
<dbReference type="OrthoDB" id="9780744at2"/>
<dbReference type="Gene3D" id="3.40.50.1820">
    <property type="entry name" value="alpha/beta hydrolase"/>
    <property type="match status" value="1"/>
</dbReference>
<dbReference type="PANTHER" id="PTHR43798">
    <property type="entry name" value="MONOACYLGLYCEROL LIPASE"/>
    <property type="match status" value="1"/>
</dbReference>
<keyword evidence="1 3" id="KW-0378">Hydrolase</keyword>
<dbReference type="Pfam" id="PF12697">
    <property type="entry name" value="Abhydrolase_6"/>
    <property type="match status" value="1"/>
</dbReference>
<organism evidence="3 4">
    <name type="scientific">Halomonas eurihalina</name>
    <dbReference type="NCBI Taxonomy" id="42566"/>
    <lineage>
        <taxon>Bacteria</taxon>
        <taxon>Pseudomonadati</taxon>
        <taxon>Pseudomonadota</taxon>
        <taxon>Gammaproteobacteria</taxon>
        <taxon>Oceanospirillales</taxon>
        <taxon>Halomonadaceae</taxon>
        <taxon>Halomonas</taxon>
    </lineage>
</organism>
<protein>
    <submittedName>
        <fullName evidence="3">Alpha/beta fold hydrolase</fullName>
    </submittedName>
</protein>
<dbReference type="SUPFAM" id="SSF53474">
    <property type="entry name" value="alpha/beta-Hydrolases"/>
    <property type="match status" value="1"/>
</dbReference>
<evidence type="ECO:0000259" key="2">
    <source>
        <dbReference type="Pfam" id="PF12697"/>
    </source>
</evidence>
<accession>A0A5D9DBJ4</accession>
<dbReference type="GO" id="GO:0016020">
    <property type="term" value="C:membrane"/>
    <property type="evidence" value="ECO:0007669"/>
    <property type="project" value="TreeGrafter"/>
</dbReference>
<dbReference type="Proteomes" id="UP000324260">
    <property type="component" value="Unassembled WGS sequence"/>
</dbReference>
<dbReference type="PANTHER" id="PTHR43798:SF31">
    <property type="entry name" value="AB HYDROLASE SUPERFAMILY PROTEIN YCLE"/>
    <property type="match status" value="1"/>
</dbReference>
<dbReference type="InterPro" id="IPR000073">
    <property type="entry name" value="AB_hydrolase_1"/>
</dbReference>
<evidence type="ECO:0000313" key="4">
    <source>
        <dbReference type="Proteomes" id="UP000324260"/>
    </source>
</evidence>
<dbReference type="InterPro" id="IPR050266">
    <property type="entry name" value="AB_hydrolase_sf"/>
</dbReference>